<dbReference type="CDD" id="cd04317">
    <property type="entry name" value="EcAspRS_like_N"/>
    <property type="match status" value="1"/>
</dbReference>
<dbReference type="NCBIfam" id="TIGR00459">
    <property type="entry name" value="aspS_bact"/>
    <property type="match status" value="1"/>
</dbReference>
<dbReference type="GO" id="GO:0004815">
    <property type="term" value="F:aspartate-tRNA ligase activity"/>
    <property type="evidence" value="ECO:0007669"/>
    <property type="project" value="TreeGrafter"/>
</dbReference>
<dbReference type="GO" id="GO:0003676">
    <property type="term" value="F:nucleic acid binding"/>
    <property type="evidence" value="ECO:0007669"/>
    <property type="project" value="InterPro"/>
</dbReference>
<dbReference type="GO" id="GO:0006422">
    <property type="term" value="P:aspartyl-tRNA aminoacylation"/>
    <property type="evidence" value="ECO:0007669"/>
    <property type="project" value="TreeGrafter"/>
</dbReference>
<comment type="caution">
    <text evidence="8">The sequence shown here is derived from an EMBL/GenBank/DDBJ whole genome shotgun (WGS) entry which is preliminary data.</text>
</comment>
<dbReference type="PRINTS" id="PR01042">
    <property type="entry name" value="TRNASYNTHASP"/>
</dbReference>
<protein>
    <submittedName>
        <fullName evidence="8">Aspartate--tRNA(Asp/Asn) ligase</fullName>
    </submittedName>
</protein>
<organism evidence="8 9">
    <name type="scientific">Geodia barretti</name>
    <name type="common">Barrett's horny sponge</name>
    <dbReference type="NCBI Taxonomy" id="519541"/>
    <lineage>
        <taxon>Eukaryota</taxon>
        <taxon>Metazoa</taxon>
        <taxon>Porifera</taxon>
        <taxon>Demospongiae</taxon>
        <taxon>Heteroscleromorpha</taxon>
        <taxon>Tetractinellida</taxon>
        <taxon>Astrophorina</taxon>
        <taxon>Geodiidae</taxon>
        <taxon>Geodia</taxon>
    </lineage>
</organism>
<dbReference type="InterPro" id="IPR004365">
    <property type="entry name" value="NA-bd_OB_tRNA"/>
</dbReference>
<keyword evidence="3" id="KW-0547">Nucleotide-binding</keyword>
<evidence type="ECO:0000256" key="6">
    <source>
        <dbReference type="ARBA" id="ARBA00023146"/>
    </source>
</evidence>
<evidence type="ECO:0000256" key="4">
    <source>
        <dbReference type="ARBA" id="ARBA00022840"/>
    </source>
</evidence>
<dbReference type="SUPFAM" id="SSF55681">
    <property type="entry name" value="Class II aaRS and biotin synthetases"/>
    <property type="match status" value="1"/>
</dbReference>
<keyword evidence="9" id="KW-1185">Reference proteome</keyword>
<keyword evidence="4" id="KW-0067">ATP-binding</keyword>
<evidence type="ECO:0000313" key="8">
    <source>
        <dbReference type="EMBL" id="CAI8015113.1"/>
    </source>
</evidence>
<dbReference type="InterPro" id="IPR006195">
    <property type="entry name" value="aa-tRNA-synth_II"/>
</dbReference>
<evidence type="ECO:0000256" key="5">
    <source>
        <dbReference type="ARBA" id="ARBA00022917"/>
    </source>
</evidence>
<dbReference type="InterPro" id="IPR045864">
    <property type="entry name" value="aa-tRNA-synth_II/BPL/LPL"/>
</dbReference>
<proteinExistence type="inferred from homology"/>
<gene>
    <name evidence="8" type="ORF">GBAR_LOCUS9409</name>
</gene>
<sequence>MRPEACLRRTPLKSASCNDLTEHHIDRRHTLAGWVDSRRDHGGVIFVDLRDRSGIVQVVFSPELSPDAYSIAEQLRSEWVIEVKGKVSRRPPESENPTLPTGMVEVMADEVTVLNSSLTPPFYIEDDVKADEGLRLRYRYLDLRRPQMQRNLILRHQVVKYIRDFLDERGFLEIETPILIKSTPEGARDYLVPSRMQKGSFYALPQSPQQLKQLLMVSGVEKYFQIARCFRDEDLRADRQPEFTQLDLEMSFVDQEDVLQLTEELYTGMVEKLTPEKKLIKPFPRLPHNEVMARYGSDKPDLRFGLEMTDVTDLAGETEFRVFLNTVEQGGIVKGFVAPGQGHYTGSDMRRLEETAKEFGAAGMSHVRLQGEGAPSNLSEDNFLLSPGLRMPVEWSRRLAERMGATGGDLIVLMAGPASRANLWLSSMRNYFGERLGLIDEDILSFAFVTGFPLFDWDENNNRWDSSHHPFTSPADGKEELLDGQELGGIESKAYDLVCNGSELASGSIRIHRRELQEKIFTVLGYSKEQVEERFGHILEAFEYGAPPHGGIAPGIDRLVAILAGADSIRDVIAFPKTQSGTDLLFGAPAPVDDSQLRDLALRITE</sequence>
<dbReference type="SUPFAM" id="SSF50249">
    <property type="entry name" value="Nucleic acid-binding proteins"/>
    <property type="match status" value="1"/>
</dbReference>
<dbReference type="InterPro" id="IPR002312">
    <property type="entry name" value="Asp/Asn-tRNA-synth_IIb"/>
</dbReference>
<evidence type="ECO:0000313" key="9">
    <source>
        <dbReference type="Proteomes" id="UP001174909"/>
    </source>
</evidence>
<dbReference type="Pfam" id="PF00152">
    <property type="entry name" value="tRNA-synt_2"/>
    <property type="match status" value="1"/>
</dbReference>
<dbReference type="PROSITE" id="PS50862">
    <property type="entry name" value="AA_TRNA_LIGASE_II"/>
    <property type="match status" value="1"/>
</dbReference>
<evidence type="ECO:0000259" key="7">
    <source>
        <dbReference type="PROSITE" id="PS50862"/>
    </source>
</evidence>
<keyword evidence="5" id="KW-0648">Protein biosynthesis</keyword>
<dbReference type="PANTHER" id="PTHR22594">
    <property type="entry name" value="ASPARTYL/LYSYL-TRNA SYNTHETASE"/>
    <property type="match status" value="1"/>
</dbReference>
<evidence type="ECO:0000256" key="2">
    <source>
        <dbReference type="ARBA" id="ARBA00022598"/>
    </source>
</evidence>
<dbReference type="EMBL" id="CASHTH010001420">
    <property type="protein sequence ID" value="CAI8015113.1"/>
    <property type="molecule type" value="Genomic_DNA"/>
</dbReference>
<name>A0AA35WBC8_GEOBA</name>
<dbReference type="Gene3D" id="3.30.930.10">
    <property type="entry name" value="Bira Bifunctional Protein, Domain 2"/>
    <property type="match status" value="1"/>
</dbReference>
<dbReference type="CDD" id="cd00777">
    <property type="entry name" value="AspRS_core"/>
    <property type="match status" value="1"/>
</dbReference>
<reference evidence="8" key="1">
    <citation type="submission" date="2023-03" db="EMBL/GenBank/DDBJ databases">
        <authorList>
            <person name="Steffen K."/>
            <person name="Cardenas P."/>
        </authorList>
    </citation>
    <scope>NUCLEOTIDE SEQUENCE</scope>
</reference>
<dbReference type="GO" id="GO:0005524">
    <property type="term" value="F:ATP binding"/>
    <property type="evidence" value="ECO:0007669"/>
    <property type="project" value="UniProtKB-KW"/>
</dbReference>
<dbReference type="InterPro" id="IPR004364">
    <property type="entry name" value="Aa-tRNA-synt_II"/>
</dbReference>
<dbReference type="HAMAP" id="MF_00044">
    <property type="entry name" value="Asp_tRNA_synth_type1"/>
    <property type="match status" value="1"/>
</dbReference>
<dbReference type="NCBIfam" id="NF001750">
    <property type="entry name" value="PRK00476.1"/>
    <property type="match status" value="1"/>
</dbReference>
<dbReference type="InterPro" id="IPR047089">
    <property type="entry name" value="Asp-tRNA-ligase_1_N"/>
</dbReference>
<dbReference type="PANTHER" id="PTHR22594:SF5">
    <property type="entry name" value="ASPARTATE--TRNA LIGASE, MITOCHONDRIAL"/>
    <property type="match status" value="1"/>
</dbReference>
<dbReference type="Gene3D" id="2.40.50.140">
    <property type="entry name" value="Nucleic acid-binding proteins"/>
    <property type="match status" value="1"/>
</dbReference>
<evidence type="ECO:0000256" key="3">
    <source>
        <dbReference type="ARBA" id="ARBA00022741"/>
    </source>
</evidence>
<dbReference type="Pfam" id="PF02938">
    <property type="entry name" value="GAD"/>
    <property type="match status" value="1"/>
</dbReference>
<evidence type="ECO:0000256" key="1">
    <source>
        <dbReference type="ARBA" id="ARBA00006303"/>
    </source>
</evidence>
<dbReference type="InterPro" id="IPR047090">
    <property type="entry name" value="AspRS_core"/>
</dbReference>
<comment type="similarity">
    <text evidence="1">Belongs to the class-II aminoacyl-tRNA synthetase family. Type 1 subfamily.</text>
</comment>
<dbReference type="SUPFAM" id="SSF55261">
    <property type="entry name" value="GAD domain-like"/>
    <property type="match status" value="1"/>
</dbReference>
<dbReference type="GO" id="GO:0005737">
    <property type="term" value="C:cytoplasm"/>
    <property type="evidence" value="ECO:0007669"/>
    <property type="project" value="InterPro"/>
</dbReference>
<dbReference type="Gene3D" id="3.30.1360.30">
    <property type="entry name" value="GAD-like domain"/>
    <property type="match status" value="1"/>
</dbReference>
<dbReference type="AlphaFoldDB" id="A0AA35WBC8"/>
<feature type="domain" description="Aminoacyl-transfer RNA synthetases class-II family profile" evidence="7">
    <location>
        <begin position="154"/>
        <end position="576"/>
    </location>
</feature>
<accession>A0AA35WBC8</accession>
<dbReference type="Pfam" id="PF01336">
    <property type="entry name" value="tRNA_anti-codon"/>
    <property type="match status" value="1"/>
</dbReference>
<dbReference type="InterPro" id="IPR004115">
    <property type="entry name" value="GAD-like_sf"/>
</dbReference>
<keyword evidence="2 8" id="KW-0436">Ligase</keyword>
<dbReference type="InterPro" id="IPR004524">
    <property type="entry name" value="Asp-tRNA-ligase_1"/>
</dbReference>
<dbReference type="InterPro" id="IPR012340">
    <property type="entry name" value="NA-bd_OB-fold"/>
</dbReference>
<dbReference type="Proteomes" id="UP001174909">
    <property type="component" value="Unassembled WGS sequence"/>
</dbReference>
<keyword evidence="6" id="KW-0030">Aminoacyl-tRNA synthetase</keyword>
<dbReference type="InterPro" id="IPR029351">
    <property type="entry name" value="GAD_dom"/>
</dbReference>